<name>A0A1V9F8M6_9BACT</name>
<accession>A0A1V9F8M6</accession>
<sequence>MRNIVFTLGCGFVAFLAGVLVYLYNQPPRNLTTETGIPVTATELYTRFTTDHLHANEVYLNKVLQVSGQVLTIKSMPYAERIVVLNTGDPLNGIVCTLNKLQSAGRLVHPGEKIIIKGVCSGYVSHVMLTNSSLIQ</sequence>
<organism evidence="2 3">
    <name type="scientific">Niastella yeongjuensis</name>
    <dbReference type="NCBI Taxonomy" id="354355"/>
    <lineage>
        <taxon>Bacteria</taxon>
        <taxon>Pseudomonadati</taxon>
        <taxon>Bacteroidota</taxon>
        <taxon>Chitinophagia</taxon>
        <taxon>Chitinophagales</taxon>
        <taxon>Chitinophagaceae</taxon>
        <taxon>Niastella</taxon>
    </lineage>
</organism>
<comment type="caution">
    <text evidence="2">The sequence shown here is derived from an EMBL/GenBank/DDBJ whole genome shotgun (WGS) entry which is preliminary data.</text>
</comment>
<feature type="transmembrane region" description="Helical" evidence="1">
    <location>
        <begin position="6"/>
        <end position="24"/>
    </location>
</feature>
<dbReference type="Pfam" id="PF12869">
    <property type="entry name" value="tRNA_anti-like"/>
    <property type="match status" value="1"/>
</dbReference>
<reference evidence="3" key="1">
    <citation type="submission" date="2016-04" db="EMBL/GenBank/DDBJ databases">
        <authorList>
            <person name="Chen L."/>
            <person name="Zhuang W."/>
            <person name="Wang G."/>
        </authorList>
    </citation>
    <scope>NUCLEOTIDE SEQUENCE [LARGE SCALE GENOMIC DNA]</scope>
    <source>
        <strain evidence="3">17621</strain>
    </source>
</reference>
<dbReference type="AlphaFoldDB" id="A0A1V9F8M6"/>
<keyword evidence="3" id="KW-1185">Reference proteome</keyword>
<dbReference type="Proteomes" id="UP000192610">
    <property type="component" value="Unassembled WGS sequence"/>
</dbReference>
<keyword evidence="1" id="KW-0812">Transmembrane</keyword>
<proteinExistence type="predicted"/>
<dbReference type="InterPro" id="IPR024422">
    <property type="entry name" value="Protein_unknown_function_OB"/>
</dbReference>
<evidence type="ECO:0000313" key="2">
    <source>
        <dbReference type="EMBL" id="OQP54621.1"/>
    </source>
</evidence>
<evidence type="ECO:0000313" key="3">
    <source>
        <dbReference type="Proteomes" id="UP000192610"/>
    </source>
</evidence>
<keyword evidence="1" id="KW-1133">Transmembrane helix</keyword>
<protein>
    <submittedName>
        <fullName evidence="2">Uncharacterized protein</fullName>
    </submittedName>
</protein>
<keyword evidence="1" id="KW-0472">Membrane</keyword>
<dbReference type="EMBL" id="LVXG01000003">
    <property type="protein sequence ID" value="OQP54621.1"/>
    <property type="molecule type" value="Genomic_DNA"/>
</dbReference>
<dbReference type="RefSeq" id="WP_081197454.1">
    <property type="nucleotide sequence ID" value="NZ_FOCZ01000003.1"/>
</dbReference>
<evidence type="ECO:0000256" key="1">
    <source>
        <dbReference type="SAM" id="Phobius"/>
    </source>
</evidence>
<dbReference type="STRING" id="354355.SAMN05660816_01896"/>
<dbReference type="OrthoDB" id="673558at2"/>
<gene>
    <name evidence="2" type="ORF">A4H97_21905</name>
</gene>